<organism evidence="2 3">
    <name type="scientific">Haemonchus contortus</name>
    <name type="common">Barber pole worm</name>
    <dbReference type="NCBI Taxonomy" id="6289"/>
    <lineage>
        <taxon>Eukaryota</taxon>
        <taxon>Metazoa</taxon>
        <taxon>Ecdysozoa</taxon>
        <taxon>Nematoda</taxon>
        <taxon>Chromadorea</taxon>
        <taxon>Rhabditida</taxon>
        <taxon>Rhabditina</taxon>
        <taxon>Rhabditomorpha</taxon>
        <taxon>Strongyloidea</taxon>
        <taxon>Trichostrongylidae</taxon>
        <taxon>Haemonchus</taxon>
    </lineage>
</organism>
<dbReference type="Proteomes" id="UP000025227">
    <property type="component" value="Unplaced"/>
</dbReference>
<name>A0A7I4Y948_HAECO</name>
<protein>
    <submittedName>
        <fullName evidence="3">Uncharacterized protein</fullName>
    </submittedName>
</protein>
<evidence type="ECO:0000256" key="1">
    <source>
        <dbReference type="SAM" id="MobiDB-lite"/>
    </source>
</evidence>
<feature type="compositionally biased region" description="Polar residues" evidence="1">
    <location>
        <begin position="88"/>
        <end position="111"/>
    </location>
</feature>
<keyword evidence="2" id="KW-1185">Reference proteome</keyword>
<feature type="region of interest" description="Disordered" evidence="1">
    <location>
        <begin position="55"/>
        <end position="116"/>
    </location>
</feature>
<evidence type="ECO:0000313" key="2">
    <source>
        <dbReference type="Proteomes" id="UP000025227"/>
    </source>
</evidence>
<evidence type="ECO:0000313" key="3">
    <source>
        <dbReference type="WBParaSite" id="HCON_00067890-00001"/>
    </source>
</evidence>
<dbReference type="AlphaFoldDB" id="A0A7I4Y948"/>
<dbReference type="WBParaSite" id="HCON_00067890-00001">
    <property type="protein sequence ID" value="HCON_00067890-00001"/>
    <property type="gene ID" value="HCON_00067890"/>
</dbReference>
<dbReference type="OrthoDB" id="5803449at2759"/>
<accession>A0A7I4Y948</accession>
<reference evidence="3" key="1">
    <citation type="submission" date="2020-12" db="UniProtKB">
        <authorList>
            <consortium name="WormBaseParasite"/>
        </authorList>
    </citation>
    <scope>IDENTIFICATION</scope>
    <source>
        <strain evidence="3">MHco3</strain>
    </source>
</reference>
<feature type="region of interest" description="Disordered" evidence="1">
    <location>
        <begin position="1"/>
        <end position="34"/>
    </location>
</feature>
<sequence length="152" mass="17530">MLGAQALRTKQKAEQKEKEKRQRERLRSLELQRDKLHKAACEDAAAQYLEITAQPPLRTAKQHRHSVHTSNMQQLQISSQPPFEKLNRSNGQLLKNDPSPSNGPQRSTSSDYCREERRDTLVKSNKFLKWLGIGNAGTDKKDMKNRRMSTFT</sequence>
<feature type="compositionally biased region" description="Basic and acidic residues" evidence="1">
    <location>
        <begin position="11"/>
        <end position="34"/>
    </location>
</feature>
<feature type="compositionally biased region" description="Polar residues" evidence="1">
    <location>
        <begin position="68"/>
        <end position="81"/>
    </location>
</feature>
<dbReference type="OMA" id="IVTTKHR"/>
<proteinExistence type="predicted"/>